<feature type="transmembrane region" description="Helical" evidence="10">
    <location>
        <begin position="188"/>
        <end position="207"/>
    </location>
</feature>
<name>A0A2K8NUH5_9MOLU</name>
<dbReference type="NCBIfam" id="NF043080">
    <property type="entry name" value="MMSYN1_0166"/>
    <property type="match status" value="1"/>
</dbReference>
<comment type="subcellular location">
    <subcellularLocation>
        <location evidence="1 10">Cell membrane</location>
        <topology evidence="1 10">Multi-pass membrane protein</topology>
    </subcellularLocation>
</comment>
<evidence type="ECO:0000313" key="12">
    <source>
        <dbReference type="EMBL" id="ATZ17492.1"/>
    </source>
</evidence>
<feature type="transmembrane region" description="Helical" evidence="10">
    <location>
        <begin position="242"/>
        <end position="260"/>
    </location>
</feature>
<dbReference type="InterPro" id="IPR054864">
    <property type="entry name" value="OppC_permease"/>
</dbReference>
<dbReference type="GO" id="GO:0015833">
    <property type="term" value="P:peptide transport"/>
    <property type="evidence" value="ECO:0007669"/>
    <property type="project" value="UniProtKB-KW"/>
</dbReference>
<dbReference type="Gene3D" id="1.10.3720.10">
    <property type="entry name" value="MetI-like"/>
    <property type="match status" value="1"/>
</dbReference>
<comment type="similarity">
    <text evidence="9">Belongs to the binding-protein-dependent transport system permease family. OppBC subfamily.</text>
</comment>
<evidence type="ECO:0000256" key="5">
    <source>
        <dbReference type="ARBA" id="ARBA00022856"/>
    </source>
</evidence>
<dbReference type="SUPFAM" id="SSF161098">
    <property type="entry name" value="MetI-like"/>
    <property type="match status" value="1"/>
</dbReference>
<protein>
    <submittedName>
        <fullName evidence="12">Oligopeptide ABC transporter permease</fullName>
    </submittedName>
</protein>
<keyword evidence="13" id="KW-1185">Reference proteome</keyword>
<keyword evidence="7 10" id="KW-1133">Transmembrane helix</keyword>
<gene>
    <name evidence="12" type="primary">oppC</name>
    <name evidence="12" type="ORF">ELUMI_v1c07700</name>
</gene>
<evidence type="ECO:0000256" key="1">
    <source>
        <dbReference type="ARBA" id="ARBA00004651"/>
    </source>
</evidence>
<dbReference type="AlphaFoldDB" id="A0A2K8NUH5"/>
<evidence type="ECO:0000256" key="10">
    <source>
        <dbReference type="RuleBase" id="RU363032"/>
    </source>
</evidence>
<organism evidence="12 13">
    <name type="scientific">Williamsoniiplasma luminosum</name>
    <dbReference type="NCBI Taxonomy" id="214888"/>
    <lineage>
        <taxon>Bacteria</taxon>
        <taxon>Bacillati</taxon>
        <taxon>Mycoplasmatota</taxon>
        <taxon>Mollicutes</taxon>
        <taxon>Entomoplasmatales</taxon>
        <taxon>Williamsoniiplasma</taxon>
    </lineage>
</organism>
<evidence type="ECO:0000256" key="6">
    <source>
        <dbReference type="ARBA" id="ARBA00022927"/>
    </source>
</evidence>
<dbReference type="GO" id="GO:0005886">
    <property type="term" value="C:plasma membrane"/>
    <property type="evidence" value="ECO:0007669"/>
    <property type="project" value="UniProtKB-SubCell"/>
</dbReference>
<keyword evidence="8 10" id="KW-0472">Membrane</keyword>
<feature type="transmembrane region" description="Helical" evidence="10">
    <location>
        <begin position="160"/>
        <end position="182"/>
    </location>
</feature>
<evidence type="ECO:0000256" key="2">
    <source>
        <dbReference type="ARBA" id="ARBA00022448"/>
    </source>
</evidence>
<dbReference type="EMBL" id="CP024963">
    <property type="protein sequence ID" value="ATZ17492.1"/>
    <property type="molecule type" value="Genomic_DNA"/>
</dbReference>
<dbReference type="OrthoDB" id="9797472at2"/>
<dbReference type="Proteomes" id="UP000232063">
    <property type="component" value="Chromosome"/>
</dbReference>
<dbReference type="Pfam" id="PF00528">
    <property type="entry name" value="BPD_transp_1"/>
    <property type="match status" value="1"/>
</dbReference>
<keyword evidence="5" id="KW-0571">Peptide transport</keyword>
<dbReference type="PANTHER" id="PTHR43386:SF24">
    <property type="entry name" value="OLIGOPEPTIDE TRANSPORT SYSTEM PERMEASE PROTEIN AMID"/>
    <property type="match status" value="1"/>
</dbReference>
<evidence type="ECO:0000259" key="11">
    <source>
        <dbReference type="PROSITE" id="PS50928"/>
    </source>
</evidence>
<dbReference type="CDD" id="cd06261">
    <property type="entry name" value="TM_PBP2"/>
    <property type="match status" value="1"/>
</dbReference>
<keyword evidence="2 10" id="KW-0813">Transport</keyword>
<accession>A0A2K8NUH5</accession>
<dbReference type="KEGG" id="elj:ELUMI_v1c07700"/>
<dbReference type="GO" id="GO:0055085">
    <property type="term" value="P:transmembrane transport"/>
    <property type="evidence" value="ECO:0007669"/>
    <property type="project" value="InterPro"/>
</dbReference>
<dbReference type="InterPro" id="IPR035906">
    <property type="entry name" value="MetI-like_sf"/>
</dbReference>
<evidence type="ECO:0000256" key="4">
    <source>
        <dbReference type="ARBA" id="ARBA00022692"/>
    </source>
</evidence>
<dbReference type="PANTHER" id="PTHR43386">
    <property type="entry name" value="OLIGOPEPTIDE TRANSPORT SYSTEM PERMEASE PROTEIN APPC"/>
    <property type="match status" value="1"/>
</dbReference>
<evidence type="ECO:0000313" key="13">
    <source>
        <dbReference type="Proteomes" id="UP000232063"/>
    </source>
</evidence>
<evidence type="ECO:0000256" key="9">
    <source>
        <dbReference type="ARBA" id="ARBA00024202"/>
    </source>
</evidence>
<reference evidence="12 13" key="1">
    <citation type="submission" date="2017-11" db="EMBL/GenBank/DDBJ databases">
        <title>Genome sequence of Entomoplasma luminosum PIMN-1 (ATCC 49195).</title>
        <authorList>
            <person name="Lo W.-S."/>
            <person name="Gasparich G.E."/>
            <person name="Kuo C.-H."/>
        </authorList>
    </citation>
    <scope>NUCLEOTIDE SEQUENCE [LARGE SCALE GENOMIC DNA]</scope>
    <source>
        <strain evidence="12 13">PIMN-1</strain>
    </source>
</reference>
<feature type="domain" description="ABC transmembrane type-1" evidence="11">
    <location>
        <begin position="126"/>
        <end position="317"/>
    </location>
</feature>
<dbReference type="InterPro" id="IPR050366">
    <property type="entry name" value="BP-dependent_transpt_permease"/>
</dbReference>
<keyword evidence="6" id="KW-0653">Protein transport</keyword>
<feature type="transmembrane region" description="Helical" evidence="10">
    <location>
        <begin position="130"/>
        <end position="153"/>
    </location>
</feature>
<dbReference type="InterPro" id="IPR000515">
    <property type="entry name" value="MetI-like"/>
</dbReference>
<dbReference type="GO" id="GO:0015031">
    <property type="term" value="P:protein transport"/>
    <property type="evidence" value="ECO:0007669"/>
    <property type="project" value="UniProtKB-KW"/>
</dbReference>
<dbReference type="PROSITE" id="PS50928">
    <property type="entry name" value="ABC_TM1"/>
    <property type="match status" value="1"/>
</dbReference>
<evidence type="ECO:0000256" key="3">
    <source>
        <dbReference type="ARBA" id="ARBA00022475"/>
    </source>
</evidence>
<evidence type="ECO:0000256" key="8">
    <source>
        <dbReference type="ARBA" id="ARBA00023136"/>
    </source>
</evidence>
<sequence length="331" mass="36459">MKTKDHTKTLNNDFDINKIDPSLFQVVGAKSSESEILNSKPYSYWKSVFKLLVKSPSFIIAISILIAFIILSIVVPWGKEATPLFKPNPYGGAPITSGQPYAPTWEFLFGLGVQGEDMWLKMWAGMRTTLMFAFLIAIIQLSVGIFLGSIWGYFRKSDILFIQVTNILTLVPSLILLLFVIFVGGTGYWPIVLGISIQAWIGIAATVRVQIILVKNTDYNTASISMGSSSGRIIRKNIMPKILPVIIQAGTFAVPGAISMDASLSFLNFGFTDGNKTTSLGKILNEIMSGSKWEDFPHLVVIPLVLTTVVSIIFFVVAKVFADSLDPKNHR</sequence>
<dbReference type="RefSeq" id="WP_025734612.1">
    <property type="nucleotide sequence ID" value="NZ_CP024963.1"/>
</dbReference>
<keyword evidence="3" id="KW-1003">Cell membrane</keyword>
<proteinExistence type="inferred from homology"/>
<feature type="transmembrane region" description="Helical" evidence="10">
    <location>
        <begin position="58"/>
        <end position="78"/>
    </location>
</feature>
<evidence type="ECO:0000256" key="7">
    <source>
        <dbReference type="ARBA" id="ARBA00022989"/>
    </source>
</evidence>
<keyword evidence="4 10" id="KW-0812">Transmembrane</keyword>
<feature type="transmembrane region" description="Helical" evidence="10">
    <location>
        <begin position="300"/>
        <end position="322"/>
    </location>
</feature>